<evidence type="ECO:0000313" key="12">
    <source>
        <dbReference type="Proteomes" id="UP000030905"/>
    </source>
</evidence>
<evidence type="ECO:0000256" key="6">
    <source>
        <dbReference type="ARBA" id="ARBA00023136"/>
    </source>
</evidence>
<keyword evidence="6 7" id="KW-0472">Membrane</keyword>
<feature type="transmembrane region" description="Helical" evidence="7">
    <location>
        <begin position="220"/>
        <end position="244"/>
    </location>
</feature>
<feature type="transmembrane region" description="Helical" evidence="7">
    <location>
        <begin position="12"/>
        <end position="36"/>
    </location>
</feature>
<gene>
    <name evidence="9" type="ORF">CLPA_c09720</name>
    <name evidence="10" type="ORF">CP6013_02180</name>
</gene>
<feature type="transmembrane region" description="Helical" evidence="7">
    <location>
        <begin position="75"/>
        <end position="97"/>
    </location>
</feature>
<reference evidence="9 12" key="1">
    <citation type="journal article" date="2015" name="Genome Announc.">
        <title>Complete Genome Sequence of the Nitrogen-Fixing and Solvent-Producing Clostridium pasteurianum DSM 525.</title>
        <authorList>
            <person name="Poehlein A."/>
            <person name="Grosse-Honebrink A."/>
            <person name="Zhang Y."/>
            <person name="Minton N.P."/>
            <person name="Daniel R."/>
        </authorList>
    </citation>
    <scope>NUCLEOTIDE SEQUENCE [LARGE SCALE GENOMIC DNA]</scope>
    <source>
        <strain evidence="9">DSM 525</strain>
        <strain evidence="12">DSM 525 / ATCC 6013</strain>
    </source>
</reference>
<dbReference type="eggNOG" id="COG2814">
    <property type="taxonomic scope" value="Bacteria"/>
</dbReference>
<dbReference type="GeneID" id="93073170"/>
<dbReference type="GO" id="GO:0022857">
    <property type="term" value="F:transmembrane transporter activity"/>
    <property type="evidence" value="ECO:0007669"/>
    <property type="project" value="InterPro"/>
</dbReference>
<keyword evidence="2" id="KW-0813">Transport</keyword>
<evidence type="ECO:0000256" key="7">
    <source>
        <dbReference type="SAM" id="Phobius"/>
    </source>
</evidence>
<dbReference type="PANTHER" id="PTHR43266:SF2">
    <property type="entry name" value="MAJOR FACILITATOR SUPERFAMILY (MFS) PROFILE DOMAIN-CONTAINING PROTEIN"/>
    <property type="match status" value="1"/>
</dbReference>
<dbReference type="AlphaFoldDB" id="A0A0H3J2M9"/>
<dbReference type="InterPro" id="IPR036259">
    <property type="entry name" value="MFS_trans_sf"/>
</dbReference>
<evidence type="ECO:0000256" key="1">
    <source>
        <dbReference type="ARBA" id="ARBA00004651"/>
    </source>
</evidence>
<dbReference type="PANTHER" id="PTHR43266">
    <property type="entry name" value="MACROLIDE-EFFLUX PROTEIN"/>
    <property type="match status" value="1"/>
</dbReference>
<sequence>MDSKIFINRNFLSLWLGKVISQLGDKFYAIALAWWILQKTNSPKVMGLFLLISVLPGLIFGFFAGALVDRWNRKYVIIITDIIRGLLVILIVCLSIFKLLQVWHVFVIGASISFITSFFDPAIQSIVPQIVDKERLNEANSMSQMVNGICTVLGPMFGAVAISWFGLTYVFLLNGISYFISAILENMIILKSNYRISDETNNIWIDMKEGILFLKNKQQILRVIIIIAIAHFFLGSLMVLLPFLAKNLNGNGVQNLGYMQAILGLGLLLGSIYIRGKKNDTISEYYLINLIMFVGICFLGIGIEQFIMIKTIIPYMIALILIGGSVACAVVFWQLLIQLNTPDNMTGRVFSVSTLVGNVSLPIAYGTFGVLLNYSSIMKLMLFSGCCLIVLCCVLIFRLRLNKIKESILK</sequence>
<keyword evidence="4 7" id="KW-0812">Transmembrane</keyword>
<dbReference type="InterPro" id="IPR020846">
    <property type="entry name" value="MFS_dom"/>
</dbReference>
<reference evidence="10 11" key="3">
    <citation type="journal article" name="Genome Announc.">
        <title>Improved Draft Genome Sequence of Clostridium pasteurianum Strain ATCC 6013 (DSM 525) Using a Hybrid Next-Generation Sequencing Approach.</title>
        <authorList>
            <person name="Pyne M.E."/>
            <person name="Utturkar S."/>
            <person name="Brown S.D."/>
            <person name="Moo-Young M."/>
            <person name="Chung D.A."/>
            <person name="Chou C.P."/>
        </authorList>
    </citation>
    <scope>NUCLEOTIDE SEQUENCE [LARGE SCALE GENOMIC DNA]</scope>
    <source>
        <strain evidence="10 11">ATCC 6013</strain>
    </source>
</reference>
<dbReference type="CDD" id="cd06173">
    <property type="entry name" value="MFS_MefA_like"/>
    <property type="match status" value="1"/>
</dbReference>
<feature type="transmembrane region" description="Helical" evidence="7">
    <location>
        <begin position="313"/>
        <end position="337"/>
    </location>
</feature>
<dbReference type="Proteomes" id="UP000028042">
    <property type="component" value="Unassembled WGS sequence"/>
</dbReference>
<dbReference type="EMBL" id="JPGY02000001">
    <property type="protein sequence ID" value="KRU12932.1"/>
    <property type="molecule type" value="Genomic_DNA"/>
</dbReference>
<feature type="transmembrane region" description="Helical" evidence="7">
    <location>
        <begin position="286"/>
        <end position="307"/>
    </location>
</feature>
<name>A0A0H3J2M9_CLOPA</name>
<reference evidence="10" key="2">
    <citation type="submission" date="2015-10" db="EMBL/GenBank/DDBJ databases">
        <title>Improved Draft Genome Sequence of Clostridium pasteurianum Strain ATCC 6013 (DSM 525) Using a Hybrid Next-Generation Sequencing Approach.</title>
        <authorList>
            <person name="Pyne M.E."/>
            <person name="Utturkar S.M."/>
            <person name="Brown S.D."/>
            <person name="Moo-Young M."/>
            <person name="Chung D.A."/>
            <person name="Chou P.C."/>
        </authorList>
    </citation>
    <scope>NUCLEOTIDE SEQUENCE</scope>
    <source>
        <strain evidence="10">ATCC 6013</strain>
    </source>
</reference>
<evidence type="ECO:0000256" key="5">
    <source>
        <dbReference type="ARBA" id="ARBA00022989"/>
    </source>
</evidence>
<evidence type="ECO:0000313" key="10">
    <source>
        <dbReference type="EMBL" id="KRU12932.1"/>
    </source>
</evidence>
<dbReference type="InterPro" id="IPR011701">
    <property type="entry name" value="MFS"/>
</dbReference>
<dbReference type="PROSITE" id="PS50850">
    <property type="entry name" value="MFS"/>
    <property type="match status" value="1"/>
</dbReference>
<dbReference type="SUPFAM" id="SSF103473">
    <property type="entry name" value="MFS general substrate transporter"/>
    <property type="match status" value="1"/>
</dbReference>
<keyword evidence="3" id="KW-1003">Cell membrane</keyword>
<evidence type="ECO:0000256" key="3">
    <source>
        <dbReference type="ARBA" id="ARBA00022475"/>
    </source>
</evidence>
<evidence type="ECO:0000256" key="4">
    <source>
        <dbReference type="ARBA" id="ARBA00022692"/>
    </source>
</evidence>
<evidence type="ECO:0000256" key="2">
    <source>
        <dbReference type="ARBA" id="ARBA00022448"/>
    </source>
</evidence>
<comment type="subcellular location">
    <subcellularLocation>
        <location evidence="1">Cell membrane</location>
        <topology evidence="1">Multi-pass membrane protein</topology>
    </subcellularLocation>
</comment>
<feature type="transmembrane region" description="Helical" evidence="7">
    <location>
        <begin position="48"/>
        <end position="68"/>
    </location>
</feature>
<dbReference type="EMBL" id="CP009268">
    <property type="protein sequence ID" value="AJA51060.1"/>
    <property type="molecule type" value="Genomic_DNA"/>
</dbReference>
<keyword evidence="5 7" id="KW-1133">Transmembrane helix</keyword>
<dbReference type="RefSeq" id="WP_003444809.1">
    <property type="nucleotide sequence ID" value="NZ_ANZB01000005.1"/>
</dbReference>
<feature type="domain" description="Major facilitator superfamily (MFS) profile" evidence="8">
    <location>
        <begin position="1"/>
        <end position="402"/>
    </location>
</feature>
<accession>A0A0H3J2M9</accession>
<evidence type="ECO:0000313" key="11">
    <source>
        <dbReference type="Proteomes" id="UP000028042"/>
    </source>
</evidence>
<dbReference type="Proteomes" id="UP000030905">
    <property type="component" value="Chromosome"/>
</dbReference>
<dbReference type="Pfam" id="PF07690">
    <property type="entry name" value="MFS_1"/>
    <property type="match status" value="1"/>
</dbReference>
<dbReference type="GO" id="GO:0005886">
    <property type="term" value="C:plasma membrane"/>
    <property type="evidence" value="ECO:0007669"/>
    <property type="project" value="UniProtKB-SubCell"/>
</dbReference>
<feature type="transmembrane region" description="Helical" evidence="7">
    <location>
        <begin position="349"/>
        <end position="374"/>
    </location>
</feature>
<feature type="transmembrane region" description="Helical" evidence="7">
    <location>
        <begin position="256"/>
        <end position="274"/>
    </location>
</feature>
<evidence type="ECO:0000313" key="9">
    <source>
        <dbReference type="EMBL" id="AJA51060.1"/>
    </source>
</evidence>
<organism evidence="9 12">
    <name type="scientific">Clostridium pasteurianum DSM 525 = ATCC 6013</name>
    <dbReference type="NCBI Taxonomy" id="1262449"/>
    <lineage>
        <taxon>Bacteria</taxon>
        <taxon>Bacillati</taxon>
        <taxon>Bacillota</taxon>
        <taxon>Clostridia</taxon>
        <taxon>Eubacteriales</taxon>
        <taxon>Clostridiaceae</taxon>
        <taxon>Clostridium</taxon>
    </lineage>
</organism>
<dbReference type="PATRIC" id="fig|1262449.3.peg.1997"/>
<dbReference type="KEGG" id="cpae:CPAST_c09720"/>
<protein>
    <submittedName>
        <fullName evidence="9">Arabinose efflux permease family protein</fullName>
    </submittedName>
</protein>
<dbReference type="KEGG" id="cpat:CLPA_c09720"/>
<dbReference type="Gene3D" id="1.20.1250.20">
    <property type="entry name" value="MFS general substrate transporter like domains"/>
    <property type="match status" value="1"/>
</dbReference>
<proteinExistence type="predicted"/>
<keyword evidence="12" id="KW-1185">Reference proteome</keyword>
<evidence type="ECO:0000259" key="8">
    <source>
        <dbReference type="PROSITE" id="PS50850"/>
    </source>
</evidence>
<feature type="transmembrane region" description="Helical" evidence="7">
    <location>
        <begin position="171"/>
        <end position="190"/>
    </location>
</feature>
<feature type="transmembrane region" description="Helical" evidence="7">
    <location>
        <begin position="380"/>
        <end position="401"/>
    </location>
</feature>